<accession>A0A3M7PGY2</accession>
<dbReference type="Proteomes" id="UP000276133">
    <property type="component" value="Unassembled WGS sequence"/>
</dbReference>
<feature type="non-terminal residue" evidence="2">
    <location>
        <position position="99"/>
    </location>
</feature>
<keyword evidence="3" id="KW-1185">Reference proteome</keyword>
<reference evidence="2 3" key="1">
    <citation type="journal article" date="2018" name="Sci. Rep.">
        <title>Genomic signatures of local adaptation to the degree of environmental predictability in rotifers.</title>
        <authorList>
            <person name="Franch-Gras L."/>
            <person name="Hahn C."/>
            <person name="Garcia-Roger E.M."/>
            <person name="Carmona M.J."/>
            <person name="Serra M."/>
            <person name="Gomez A."/>
        </authorList>
    </citation>
    <scope>NUCLEOTIDE SEQUENCE [LARGE SCALE GENOMIC DNA]</scope>
    <source>
        <strain evidence="2">HYR1</strain>
    </source>
</reference>
<protein>
    <submittedName>
        <fullName evidence="2">Uncharacterized protein</fullName>
    </submittedName>
</protein>
<name>A0A3M7PGY2_BRAPC</name>
<organism evidence="2 3">
    <name type="scientific">Brachionus plicatilis</name>
    <name type="common">Marine rotifer</name>
    <name type="synonym">Brachionus muelleri</name>
    <dbReference type="NCBI Taxonomy" id="10195"/>
    <lineage>
        <taxon>Eukaryota</taxon>
        <taxon>Metazoa</taxon>
        <taxon>Spiralia</taxon>
        <taxon>Gnathifera</taxon>
        <taxon>Rotifera</taxon>
        <taxon>Eurotatoria</taxon>
        <taxon>Monogononta</taxon>
        <taxon>Pseudotrocha</taxon>
        <taxon>Ploima</taxon>
        <taxon>Brachionidae</taxon>
        <taxon>Brachionus</taxon>
    </lineage>
</organism>
<sequence length="99" mass="11459">MKNLILNFFFLVLTTCHTLATNDINFTLADITLEYELGKNFIILEAYKTASNDQIIESKDQEKYSQLNWFSIGNPTISKILPQAEIFNFRPDGFDIFVE</sequence>
<evidence type="ECO:0000313" key="3">
    <source>
        <dbReference type="Proteomes" id="UP000276133"/>
    </source>
</evidence>
<feature type="chain" id="PRO_5018026286" evidence="1">
    <location>
        <begin position="21"/>
        <end position="99"/>
    </location>
</feature>
<gene>
    <name evidence="2" type="ORF">BpHYR1_002425</name>
</gene>
<proteinExistence type="predicted"/>
<dbReference type="EMBL" id="REGN01011050">
    <property type="protein sequence ID" value="RMZ97974.1"/>
    <property type="molecule type" value="Genomic_DNA"/>
</dbReference>
<feature type="signal peptide" evidence="1">
    <location>
        <begin position="1"/>
        <end position="20"/>
    </location>
</feature>
<evidence type="ECO:0000256" key="1">
    <source>
        <dbReference type="SAM" id="SignalP"/>
    </source>
</evidence>
<evidence type="ECO:0000313" key="2">
    <source>
        <dbReference type="EMBL" id="RMZ97974.1"/>
    </source>
</evidence>
<keyword evidence="1" id="KW-0732">Signal</keyword>
<dbReference type="AlphaFoldDB" id="A0A3M7PGY2"/>
<dbReference type="OrthoDB" id="10197063at2759"/>
<comment type="caution">
    <text evidence="2">The sequence shown here is derived from an EMBL/GenBank/DDBJ whole genome shotgun (WGS) entry which is preliminary data.</text>
</comment>